<sequence length="190" mass="19650">MACQTFKTVKLTALGVLVLRFYARQIKSFRRTSLLYSSPELMEKIRQMEEDNQTAIRQFYCCPPPSSPSLQSGAAAAQPMPCFQSAATEQPTSGVQSAAAVQPTSGLQSAAAAPAHATEGLGEASAPAHATEDLGDASAPHSTHATEGLGNTSAPVHTTEGLGDAPASAPGLKAFQGFSKRLVLVLVPGV</sequence>
<protein>
    <submittedName>
        <fullName evidence="2">Uncharacterized protein</fullName>
    </submittedName>
</protein>
<keyword evidence="3" id="KW-1185">Reference proteome</keyword>
<feature type="compositionally biased region" description="Polar residues" evidence="1">
    <location>
        <begin position="140"/>
        <end position="156"/>
    </location>
</feature>
<feature type="region of interest" description="Disordered" evidence="1">
    <location>
        <begin position="106"/>
        <end position="165"/>
    </location>
</feature>
<dbReference type="AlphaFoldDB" id="A0AAV9SI53"/>
<reference evidence="2 3" key="1">
    <citation type="submission" date="2021-06" db="EMBL/GenBank/DDBJ databases">
        <authorList>
            <person name="Palmer J.M."/>
        </authorList>
    </citation>
    <scope>NUCLEOTIDE SEQUENCE [LARGE SCALE GENOMIC DNA]</scope>
    <source>
        <strain evidence="2 3">MEX-2019</strain>
        <tissue evidence="2">Muscle</tissue>
    </source>
</reference>
<evidence type="ECO:0000256" key="1">
    <source>
        <dbReference type="SAM" id="MobiDB-lite"/>
    </source>
</evidence>
<evidence type="ECO:0000313" key="2">
    <source>
        <dbReference type="EMBL" id="KAK5621007.1"/>
    </source>
</evidence>
<comment type="caution">
    <text evidence="2">The sequence shown here is derived from an EMBL/GenBank/DDBJ whole genome shotgun (WGS) entry which is preliminary data.</text>
</comment>
<proteinExistence type="predicted"/>
<evidence type="ECO:0000313" key="3">
    <source>
        <dbReference type="Proteomes" id="UP001311232"/>
    </source>
</evidence>
<name>A0AAV9SI53_9TELE</name>
<dbReference type="EMBL" id="JAHHUM010000322">
    <property type="protein sequence ID" value="KAK5621007.1"/>
    <property type="molecule type" value="Genomic_DNA"/>
</dbReference>
<gene>
    <name evidence="2" type="ORF">CRENBAI_015407</name>
</gene>
<accession>A0AAV9SI53</accession>
<organism evidence="2 3">
    <name type="scientific">Crenichthys baileyi</name>
    <name type="common">White River springfish</name>
    <dbReference type="NCBI Taxonomy" id="28760"/>
    <lineage>
        <taxon>Eukaryota</taxon>
        <taxon>Metazoa</taxon>
        <taxon>Chordata</taxon>
        <taxon>Craniata</taxon>
        <taxon>Vertebrata</taxon>
        <taxon>Euteleostomi</taxon>
        <taxon>Actinopterygii</taxon>
        <taxon>Neopterygii</taxon>
        <taxon>Teleostei</taxon>
        <taxon>Neoteleostei</taxon>
        <taxon>Acanthomorphata</taxon>
        <taxon>Ovalentaria</taxon>
        <taxon>Atherinomorphae</taxon>
        <taxon>Cyprinodontiformes</taxon>
        <taxon>Goodeidae</taxon>
        <taxon>Crenichthys</taxon>
    </lineage>
</organism>
<dbReference type="Proteomes" id="UP001311232">
    <property type="component" value="Unassembled WGS sequence"/>
</dbReference>